<feature type="compositionally biased region" description="Low complexity" evidence="1">
    <location>
        <begin position="46"/>
        <end position="63"/>
    </location>
</feature>
<evidence type="ECO:0000256" key="1">
    <source>
        <dbReference type="SAM" id="MobiDB-lite"/>
    </source>
</evidence>
<reference evidence="2 3" key="1">
    <citation type="submission" date="2018-04" db="EMBL/GenBank/DDBJ databases">
        <authorList>
            <person name="Vogel A."/>
        </authorList>
    </citation>
    <scope>NUCLEOTIDE SEQUENCE [LARGE SCALE GENOMIC DNA]</scope>
</reference>
<dbReference type="OrthoDB" id="747268at2759"/>
<keyword evidence="3" id="KW-1185">Reference proteome</keyword>
<name>A0A484M3V3_9ASTE</name>
<evidence type="ECO:0000313" key="3">
    <source>
        <dbReference type="Proteomes" id="UP000595140"/>
    </source>
</evidence>
<organism evidence="2 3">
    <name type="scientific">Cuscuta campestris</name>
    <dbReference type="NCBI Taxonomy" id="132261"/>
    <lineage>
        <taxon>Eukaryota</taxon>
        <taxon>Viridiplantae</taxon>
        <taxon>Streptophyta</taxon>
        <taxon>Embryophyta</taxon>
        <taxon>Tracheophyta</taxon>
        <taxon>Spermatophyta</taxon>
        <taxon>Magnoliopsida</taxon>
        <taxon>eudicotyledons</taxon>
        <taxon>Gunneridae</taxon>
        <taxon>Pentapetalae</taxon>
        <taxon>asterids</taxon>
        <taxon>lamiids</taxon>
        <taxon>Solanales</taxon>
        <taxon>Convolvulaceae</taxon>
        <taxon>Cuscuteae</taxon>
        <taxon>Cuscuta</taxon>
        <taxon>Cuscuta subgen. Grammica</taxon>
        <taxon>Cuscuta sect. Cleistogrammica</taxon>
    </lineage>
</organism>
<accession>A0A484M3V3</accession>
<feature type="region of interest" description="Disordered" evidence="1">
    <location>
        <begin position="29"/>
        <end position="69"/>
    </location>
</feature>
<protein>
    <submittedName>
        <fullName evidence="2">Uncharacterized protein</fullName>
    </submittedName>
</protein>
<sequence>MNSIFDGYVHSKTSLSQFVEQYERALRKKPSLSFSDQRQHASTRGLSPSLSQFLAASSAQQRSNPIDGE</sequence>
<feature type="compositionally biased region" description="Polar residues" evidence="1">
    <location>
        <begin position="32"/>
        <end position="45"/>
    </location>
</feature>
<gene>
    <name evidence="2" type="ORF">CCAM_LOCUS24512</name>
</gene>
<dbReference type="AlphaFoldDB" id="A0A484M3V3"/>
<evidence type="ECO:0000313" key="2">
    <source>
        <dbReference type="EMBL" id="VFQ82736.1"/>
    </source>
</evidence>
<dbReference type="Proteomes" id="UP000595140">
    <property type="component" value="Unassembled WGS sequence"/>
</dbReference>
<proteinExistence type="predicted"/>
<dbReference type="EMBL" id="OOIL02002424">
    <property type="protein sequence ID" value="VFQ82736.1"/>
    <property type="molecule type" value="Genomic_DNA"/>
</dbReference>